<dbReference type="OrthoDB" id="9804454at2"/>
<dbReference type="KEGG" id="span:AWL63_05615"/>
<dbReference type="GO" id="GO:0010181">
    <property type="term" value="F:FMN binding"/>
    <property type="evidence" value="ECO:0007669"/>
    <property type="project" value="InterPro"/>
</dbReference>
<dbReference type="InterPro" id="IPR045247">
    <property type="entry name" value="Oye-like"/>
</dbReference>
<dbReference type="RefSeq" id="WP_069207075.1">
    <property type="nucleotide sequence ID" value="NZ_CP014168.1"/>
</dbReference>
<dbReference type="Pfam" id="PF00724">
    <property type="entry name" value="Oxidored_FMN"/>
    <property type="match status" value="1"/>
</dbReference>
<evidence type="ECO:0000256" key="2">
    <source>
        <dbReference type="ARBA" id="ARBA00005979"/>
    </source>
</evidence>
<keyword evidence="3" id="KW-0560">Oxidoreductase</keyword>
<accession>A0A1B3ZGJ9</accession>
<dbReference type="Gene3D" id="3.20.20.70">
    <property type="entry name" value="Aldolase class I"/>
    <property type="match status" value="1"/>
</dbReference>
<dbReference type="PANTHER" id="PTHR22893">
    <property type="entry name" value="NADH OXIDOREDUCTASE-RELATED"/>
    <property type="match status" value="1"/>
</dbReference>
<evidence type="ECO:0000313" key="6">
    <source>
        <dbReference type="Proteomes" id="UP000094256"/>
    </source>
</evidence>
<comment type="cofactor">
    <cofactor evidence="1">
        <name>FMN</name>
        <dbReference type="ChEBI" id="CHEBI:58210"/>
    </cofactor>
</comment>
<evidence type="ECO:0000256" key="1">
    <source>
        <dbReference type="ARBA" id="ARBA00001917"/>
    </source>
</evidence>
<dbReference type="InterPro" id="IPR001155">
    <property type="entry name" value="OxRdtase_FMN_N"/>
</dbReference>
<gene>
    <name evidence="5" type="ORF">AWL63_05615</name>
</gene>
<proteinExistence type="inferred from homology"/>
<evidence type="ECO:0000259" key="4">
    <source>
        <dbReference type="Pfam" id="PF00724"/>
    </source>
</evidence>
<evidence type="ECO:0000313" key="5">
    <source>
        <dbReference type="EMBL" id="AOH86555.1"/>
    </source>
</evidence>
<dbReference type="AlphaFoldDB" id="A0A1B3ZGJ9"/>
<dbReference type="STRING" id="1560345.AWL63_05615"/>
<dbReference type="GO" id="GO:0016628">
    <property type="term" value="F:oxidoreductase activity, acting on the CH-CH group of donors, NAD or NADP as acceptor"/>
    <property type="evidence" value="ECO:0007669"/>
    <property type="project" value="UniProtKB-ARBA"/>
</dbReference>
<evidence type="ECO:0000256" key="3">
    <source>
        <dbReference type="ARBA" id="ARBA00023002"/>
    </source>
</evidence>
<reference evidence="5 6" key="1">
    <citation type="submission" date="2016-01" db="EMBL/GenBank/DDBJ databases">
        <title>Complete genome and mega plasmid sequence of Sphingomonas panacis DCY99 elicits systemic resistance in rice to Xanthomonas oryzae.</title>
        <authorList>
            <person name="Kim Y.J."/>
            <person name="Yang D.C."/>
            <person name="Sing P."/>
        </authorList>
    </citation>
    <scope>NUCLEOTIDE SEQUENCE [LARGE SCALE GENOMIC DNA]</scope>
    <source>
        <strain evidence="5 6">DCY99</strain>
    </source>
</reference>
<dbReference type="InterPro" id="IPR013785">
    <property type="entry name" value="Aldolase_TIM"/>
</dbReference>
<dbReference type="Proteomes" id="UP000094256">
    <property type="component" value="Chromosome"/>
</dbReference>
<organism evidence="5 6">
    <name type="scientific">Sphingomonas panacis</name>
    <dbReference type="NCBI Taxonomy" id="1560345"/>
    <lineage>
        <taxon>Bacteria</taxon>
        <taxon>Pseudomonadati</taxon>
        <taxon>Pseudomonadota</taxon>
        <taxon>Alphaproteobacteria</taxon>
        <taxon>Sphingomonadales</taxon>
        <taxon>Sphingomonadaceae</taxon>
        <taxon>Sphingomonas</taxon>
    </lineage>
</organism>
<dbReference type="GO" id="GO:0005829">
    <property type="term" value="C:cytosol"/>
    <property type="evidence" value="ECO:0007669"/>
    <property type="project" value="UniProtKB-ARBA"/>
</dbReference>
<dbReference type="SUPFAM" id="SSF51395">
    <property type="entry name" value="FMN-linked oxidoreductases"/>
    <property type="match status" value="1"/>
</dbReference>
<dbReference type="EMBL" id="CP014168">
    <property type="protein sequence ID" value="AOH86555.1"/>
    <property type="molecule type" value="Genomic_DNA"/>
</dbReference>
<dbReference type="PANTHER" id="PTHR22893:SF91">
    <property type="entry name" value="NADPH DEHYDROGENASE 2-RELATED"/>
    <property type="match status" value="1"/>
</dbReference>
<dbReference type="CDD" id="cd02933">
    <property type="entry name" value="OYE_like_FMN"/>
    <property type="match status" value="1"/>
</dbReference>
<dbReference type="FunFam" id="3.20.20.70:FF:000059">
    <property type="entry name" value="N-ethylmaleimide reductase, FMN-linked"/>
    <property type="match status" value="1"/>
</dbReference>
<name>A0A1B3ZGJ9_9SPHN</name>
<feature type="domain" description="NADH:flavin oxidoreductase/NADH oxidase N-terminal" evidence="4">
    <location>
        <begin position="3"/>
        <end position="336"/>
    </location>
</feature>
<keyword evidence="6" id="KW-1185">Reference proteome</keyword>
<sequence length="364" mass="39393">MVSLFDPIALGDIQAPNRVLMAPLTRGRATREHVPTGIMIDYYRQRASAGLIISEATGISRQGLGWPYAPGLWSDEQVAAWRPVTAAVHEAGGRIVAQLWHMGRQVHSSVTGEQPVSSSATRTECHMHTYEGRQPSETARPLRLDEIPGILDDYERATRNALAAGFDGVQIHAANGYLIDQFLRDNANFRDDRYGGSIENRTRLLREVTERVISVAGAGRTSVRLSPNGDSQGVDDSNPEPLFTYAAKLLSDLGIGFLELREPGPDGTFGKTDVPKLSPAIRKVFARPLVVNSDYDTAQAAQAVIDSGVADAVAFGRTFLANPDLPERLKTGAPLNTSDMATWYSQGEAGYTDYPALSAETVAA</sequence>
<protein>
    <submittedName>
        <fullName evidence="5">Alkene reductase</fullName>
    </submittedName>
</protein>
<comment type="similarity">
    <text evidence="2">Belongs to the NADH:flavin oxidoreductase/NADH oxidase family.</text>
</comment>